<dbReference type="RefSeq" id="WP_091585119.1">
    <property type="nucleotide sequence ID" value="NZ_FMXM01000024.1"/>
</dbReference>
<gene>
    <name evidence="1" type="ORF">SAMN02927914_05674</name>
</gene>
<dbReference type="InterPro" id="IPR053842">
    <property type="entry name" value="NikA-like"/>
</dbReference>
<reference evidence="1 2" key="1">
    <citation type="submission" date="2016-10" db="EMBL/GenBank/DDBJ databases">
        <authorList>
            <person name="de Groot N.N."/>
        </authorList>
    </citation>
    <scope>NUCLEOTIDE SEQUENCE [LARGE SCALE GENOMIC DNA]</scope>
    <source>
        <strain evidence="1 2">CGMCC 1.12097</strain>
    </source>
</reference>
<dbReference type="OrthoDB" id="7376495at2"/>
<evidence type="ECO:0008006" key="3">
    <source>
        <dbReference type="Google" id="ProtNLM"/>
    </source>
</evidence>
<dbReference type="AlphaFoldDB" id="A0A1G5ZPM5"/>
<organism evidence="1 2">
    <name type="scientific">Mesorhizobium qingshengii</name>
    <dbReference type="NCBI Taxonomy" id="1165689"/>
    <lineage>
        <taxon>Bacteria</taxon>
        <taxon>Pseudomonadati</taxon>
        <taxon>Pseudomonadota</taxon>
        <taxon>Alphaproteobacteria</taxon>
        <taxon>Hyphomicrobiales</taxon>
        <taxon>Phyllobacteriaceae</taxon>
        <taxon>Mesorhizobium</taxon>
    </lineage>
</organism>
<dbReference type="EMBL" id="FMXM01000024">
    <property type="protein sequence ID" value="SDA96562.1"/>
    <property type="molecule type" value="Genomic_DNA"/>
</dbReference>
<evidence type="ECO:0000313" key="2">
    <source>
        <dbReference type="Proteomes" id="UP000198588"/>
    </source>
</evidence>
<accession>A0A1G5ZPM5</accession>
<dbReference type="Proteomes" id="UP000198588">
    <property type="component" value="Unassembled WGS sequence"/>
</dbReference>
<dbReference type="STRING" id="1165689.SAMN02927914_05674"/>
<evidence type="ECO:0000313" key="1">
    <source>
        <dbReference type="EMBL" id="SDA96562.1"/>
    </source>
</evidence>
<sequence>MANQNGPPSRKVIRRAKVAHIRFSEDEFSAVEAAAAKAGLSISAFLRSLSLEGAGTQPFLNTADREVIRLLGHDMRMVGHGLNHFARAMNAGRSVDILDLGGAVDNARAVATTVAAELAAMTKQAGAARRREPG</sequence>
<protein>
    <recommendedName>
        <fullName evidence="3">Mobilisation protein (MobC)</fullName>
    </recommendedName>
</protein>
<name>A0A1G5ZPM5_9HYPH</name>
<proteinExistence type="predicted"/>
<dbReference type="Pfam" id="PF21983">
    <property type="entry name" value="NikA-like"/>
    <property type="match status" value="1"/>
</dbReference>